<gene>
    <name evidence="1" type="ORF">MSG28_008217</name>
</gene>
<evidence type="ECO:0000313" key="2">
    <source>
        <dbReference type="Proteomes" id="UP001064048"/>
    </source>
</evidence>
<comment type="caution">
    <text evidence="1">The sequence shown here is derived from an EMBL/GenBank/DDBJ whole genome shotgun (WGS) entry which is preliminary data.</text>
</comment>
<proteinExistence type="predicted"/>
<sequence>MILNGYRFSLHYARNQRQRWQCSRRSYFGCKAVVHTYAVCGDVANGIHYGVYTCESCKSFFKRGVVQQKTFTCSKLSNTCIITPNTRTRCPSCRFMKCKLVGMRTEFVRMSRERGGRTSVKNEEQTWKLSPGCRVYSLKDMN</sequence>
<protein>
    <submittedName>
        <fullName evidence="1">Uncharacterized protein</fullName>
    </submittedName>
</protein>
<dbReference type="EMBL" id="CM046113">
    <property type="protein sequence ID" value="KAI8421124.1"/>
    <property type="molecule type" value="Genomic_DNA"/>
</dbReference>
<dbReference type="Proteomes" id="UP001064048">
    <property type="component" value="Chromosome 13"/>
</dbReference>
<organism evidence="1 2">
    <name type="scientific">Choristoneura fumiferana</name>
    <name type="common">Spruce budworm moth</name>
    <name type="synonym">Archips fumiferana</name>
    <dbReference type="NCBI Taxonomy" id="7141"/>
    <lineage>
        <taxon>Eukaryota</taxon>
        <taxon>Metazoa</taxon>
        <taxon>Ecdysozoa</taxon>
        <taxon>Arthropoda</taxon>
        <taxon>Hexapoda</taxon>
        <taxon>Insecta</taxon>
        <taxon>Pterygota</taxon>
        <taxon>Neoptera</taxon>
        <taxon>Endopterygota</taxon>
        <taxon>Lepidoptera</taxon>
        <taxon>Glossata</taxon>
        <taxon>Ditrysia</taxon>
        <taxon>Tortricoidea</taxon>
        <taxon>Tortricidae</taxon>
        <taxon>Tortricinae</taxon>
        <taxon>Choristoneura</taxon>
    </lineage>
</organism>
<accession>A0ACC0JAS5</accession>
<reference evidence="1 2" key="1">
    <citation type="journal article" date="2022" name="Genome Biol. Evol.">
        <title>The Spruce Budworm Genome: Reconstructing the Evolutionary History of Antifreeze Proteins.</title>
        <authorList>
            <person name="Beliveau C."/>
            <person name="Gagne P."/>
            <person name="Picq S."/>
            <person name="Vernygora O."/>
            <person name="Keeling C.I."/>
            <person name="Pinkney K."/>
            <person name="Doucet D."/>
            <person name="Wen F."/>
            <person name="Johnston J.S."/>
            <person name="Maaroufi H."/>
            <person name="Boyle B."/>
            <person name="Laroche J."/>
            <person name="Dewar K."/>
            <person name="Juretic N."/>
            <person name="Blackburn G."/>
            <person name="Nisole A."/>
            <person name="Brunet B."/>
            <person name="Brandao M."/>
            <person name="Lumley L."/>
            <person name="Duan J."/>
            <person name="Quan G."/>
            <person name="Lucarotti C.J."/>
            <person name="Roe A.D."/>
            <person name="Sperling F.A.H."/>
            <person name="Levesque R.C."/>
            <person name="Cusson M."/>
        </authorList>
    </citation>
    <scope>NUCLEOTIDE SEQUENCE [LARGE SCALE GENOMIC DNA]</scope>
    <source>
        <strain evidence="1">Glfc:IPQL:Cfum</strain>
    </source>
</reference>
<keyword evidence="2" id="KW-1185">Reference proteome</keyword>
<evidence type="ECO:0000313" key="1">
    <source>
        <dbReference type="EMBL" id="KAI8421124.1"/>
    </source>
</evidence>
<name>A0ACC0JAS5_CHOFU</name>